<dbReference type="InterPro" id="IPR030381">
    <property type="entry name" value="G_DYNAMIN_dom"/>
</dbReference>
<dbReference type="SUPFAM" id="SSF47473">
    <property type="entry name" value="EF-hand"/>
    <property type="match status" value="1"/>
</dbReference>
<gene>
    <name evidence="10" type="ORF">ENUP19_0047G0103</name>
</gene>
<dbReference type="InterPro" id="IPR045063">
    <property type="entry name" value="Dynamin_N"/>
</dbReference>
<evidence type="ECO:0000256" key="4">
    <source>
        <dbReference type="ARBA" id="ARBA00022723"/>
    </source>
</evidence>
<sequence>MPFGRKGRKNQIDESYTSVIDGIKKIYDTKLKKLETDYKYDYLISPSMRPADFDAKPMVLFLGQYSTGKTTFINYLLNYDYPGSNIGPEPTTDGFAAIMHGPTNGNVPGNTLCVQTDKPFTNLARFGNDFMAKFSGAYCNLPLLEHMTFIDSPGVLSGEKQRIGRSYDFNEVVRWFAERADMIVLVFDAHKLDISDEFKGVIESVKKHSEKMKIVLNKADSIDSQQLMRVYGALMWSLGKVMQTPECLRVYVSSFWDQPFKDTLFTSLFEKERDDLMYDLHALPKQATVRKVNELCKRARLAKTNAYITSYLREQMPTFGKEKKKAELIADLNNVFNIIMRKYNLAAGDFPPIQLYKEKLNELDFTKFPKLDTKLIASIDDVLGTDIPMLLKKYPMEDSLSSSSNPFEASTGYEKCMDILEVTDDEIFAYQKEFDKLPKNEEGKVNGKDCFAPLMATGADKKALKKIWSIADSGKNGSLNAHQYILAKVLVRSLLQNGGYPDDLPPVE</sequence>
<dbReference type="InterPro" id="IPR027417">
    <property type="entry name" value="P-loop_NTPase"/>
</dbReference>
<evidence type="ECO:0008006" key="12">
    <source>
        <dbReference type="Google" id="ProtNLM"/>
    </source>
</evidence>
<dbReference type="Proteomes" id="UP001628156">
    <property type="component" value="Unassembled WGS sequence"/>
</dbReference>
<dbReference type="PROSITE" id="PS50031">
    <property type="entry name" value="EH"/>
    <property type="match status" value="1"/>
</dbReference>
<keyword evidence="3" id="KW-1003">Cell membrane</keyword>
<dbReference type="InterPro" id="IPR031692">
    <property type="entry name" value="EHD_N"/>
</dbReference>
<keyword evidence="6" id="KW-0106">Calcium</keyword>
<dbReference type="InterPro" id="IPR040990">
    <property type="entry name" value="DUF5600"/>
</dbReference>
<proteinExistence type="predicted"/>
<dbReference type="CDD" id="cd09913">
    <property type="entry name" value="EHD"/>
    <property type="match status" value="1"/>
</dbReference>
<keyword evidence="4" id="KW-0479">Metal-binding</keyword>
<organism evidence="10 11">
    <name type="scientific">Entamoeba nuttalli</name>
    <dbReference type="NCBI Taxonomy" id="412467"/>
    <lineage>
        <taxon>Eukaryota</taxon>
        <taxon>Amoebozoa</taxon>
        <taxon>Evosea</taxon>
        <taxon>Archamoebae</taxon>
        <taxon>Mastigamoebida</taxon>
        <taxon>Entamoebidae</taxon>
        <taxon>Entamoeba</taxon>
    </lineage>
</organism>
<dbReference type="Pfam" id="PF18150">
    <property type="entry name" value="DUF5600"/>
    <property type="match status" value="1"/>
</dbReference>
<keyword evidence="5" id="KW-0967">Endosome</keyword>
<keyword evidence="11" id="KW-1185">Reference proteome</keyword>
<dbReference type="Pfam" id="PF16880">
    <property type="entry name" value="EHD_N"/>
    <property type="match status" value="1"/>
</dbReference>
<evidence type="ECO:0000313" key="10">
    <source>
        <dbReference type="EMBL" id="GAB1220044.1"/>
    </source>
</evidence>
<dbReference type="Pfam" id="PF00350">
    <property type="entry name" value="Dynamin_N"/>
    <property type="match status" value="1"/>
</dbReference>
<reference evidence="10 11" key="1">
    <citation type="journal article" date="2019" name="PLoS Negl. Trop. Dis.">
        <title>Whole genome sequencing of Entamoeba nuttalli reveals mammalian host-related molecular signatures and a novel octapeptide-repeat surface protein.</title>
        <authorList>
            <person name="Tanaka M."/>
            <person name="Makiuchi T."/>
            <person name="Komiyama T."/>
            <person name="Shiina T."/>
            <person name="Osaki K."/>
            <person name="Tachibana H."/>
        </authorList>
    </citation>
    <scope>NUCLEOTIDE SEQUENCE [LARGE SCALE GENOMIC DNA]</scope>
    <source>
        <strain evidence="10 11">P19-061405</strain>
    </source>
</reference>
<dbReference type="Pfam" id="PF12763">
    <property type="entry name" value="EH"/>
    <property type="match status" value="1"/>
</dbReference>
<evidence type="ECO:0000256" key="6">
    <source>
        <dbReference type="ARBA" id="ARBA00022837"/>
    </source>
</evidence>
<evidence type="ECO:0000256" key="7">
    <source>
        <dbReference type="ARBA" id="ARBA00023136"/>
    </source>
</evidence>
<dbReference type="Gene3D" id="1.10.268.20">
    <property type="match status" value="1"/>
</dbReference>
<evidence type="ECO:0000256" key="2">
    <source>
        <dbReference type="ARBA" id="ARBA00004481"/>
    </source>
</evidence>
<evidence type="ECO:0000259" key="8">
    <source>
        <dbReference type="PROSITE" id="PS50031"/>
    </source>
</evidence>
<protein>
    <recommendedName>
        <fullName evidence="12">EH domain containing protein</fullName>
    </recommendedName>
</protein>
<dbReference type="PROSITE" id="PS51718">
    <property type="entry name" value="G_DYNAMIN_2"/>
    <property type="match status" value="1"/>
</dbReference>
<accession>A0ABQ0DB12</accession>
<dbReference type="Gene3D" id="3.40.50.300">
    <property type="entry name" value="P-loop containing nucleotide triphosphate hydrolases"/>
    <property type="match status" value="1"/>
</dbReference>
<comment type="subcellular location">
    <subcellularLocation>
        <location evidence="1">Cell membrane</location>
        <topology evidence="1">Peripheral membrane protein</topology>
        <orientation evidence="1">Cytoplasmic side</orientation>
    </subcellularLocation>
    <subcellularLocation>
        <location evidence="2">Endosome membrane</location>
        <topology evidence="2">Peripheral membrane protein</topology>
    </subcellularLocation>
</comment>
<name>A0ABQ0DB12_9EUKA</name>
<feature type="domain" description="Dynamin-type G" evidence="9">
    <location>
        <begin position="53"/>
        <end position="290"/>
    </location>
</feature>
<dbReference type="InterPro" id="IPR000261">
    <property type="entry name" value="EH_dom"/>
</dbReference>
<feature type="domain" description="EH" evidence="8">
    <location>
        <begin position="426"/>
        <end position="508"/>
    </location>
</feature>
<dbReference type="SUPFAM" id="SSF52540">
    <property type="entry name" value="P-loop containing nucleoside triphosphate hydrolases"/>
    <property type="match status" value="1"/>
</dbReference>
<comment type="caution">
    <text evidence="10">The sequence shown here is derived from an EMBL/GenBank/DDBJ whole genome shotgun (WGS) entry which is preliminary data.</text>
</comment>
<evidence type="ECO:0000256" key="3">
    <source>
        <dbReference type="ARBA" id="ARBA00022475"/>
    </source>
</evidence>
<dbReference type="PANTHER" id="PTHR11216:SF31">
    <property type="entry name" value="AT21416P"/>
    <property type="match status" value="1"/>
</dbReference>
<keyword evidence="7" id="KW-0472">Membrane</keyword>
<dbReference type="InterPro" id="IPR011992">
    <property type="entry name" value="EF-hand-dom_pair"/>
</dbReference>
<evidence type="ECO:0000256" key="5">
    <source>
        <dbReference type="ARBA" id="ARBA00022753"/>
    </source>
</evidence>
<evidence type="ECO:0000259" key="9">
    <source>
        <dbReference type="PROSITE" id="PS51718"/>
    </source>
</evidence>
<evidence type="ECO:0000256" key="1">
    <source>
        <dbReference type="ARBA" id="ARBA00004413"/>
    </source>
</evidence>
<dbReference type="Gene3D" id="1.10.238.10">
    <property type="entry name" value="EF-hand"/>
    <property type="match status" value="1"/>
</dbReference>
<dbReference type="PANTHER" id="PTHR11216">
    <property type="entry name" value="EH DOMAIN"/>
    <property type="match status" value="1"/>
</dbReference>
<evidence type="ECO:0000313" key="11">
    <source>
        <dbReference type="Proteomes" id="UP001628156"/>
    </source>
</evidence>
<dbReference type="EMBL" id="BAAFRS010000047">
    <property type="protein sequence ID" value="GAB1220044.1"/>
    <property type="molecule type" value="Genomic_DNA"/>
</dbReference>